<accession>A0A0E3U338</accession>
<protein>
    <recommendedName>
        <fullName evidence="3 8">Cytochrome c oxidase subunit 3</fullName>
    </recommendedName>
</protein>
<keyword evidence="4 8" id="KW-0812">Transmembrane</keyword>
<evidence type="ECO:0000256" key="8">
    <source>
        <dbReference type="RuleBase" id="RU003375"/>
    </source>
</evidence>
<feature type="transmembrane region" description="Helical" evidence="9">
    <location>
        <begin position="61"/>
        <end position="84"/>
    </location>
</feature>
<dbReference type="GO" id="GO:0016020">
    <property type="term" value="C:membrane"/>
    <property type="evidence" value="ECO:0007669"/>
    <property type="project" value="UniProtKB-SubCell"/>
</dbReference>
<dbReference type="InterPro" id="IPR035973">
    <property type="entry name" value="Cyt_c_oxidase_su3-like_sf"/>
</dbReference>
<keyword evidence="7 9" id="KW-0472">Membrane</keyword>
<feature type="transmembrane region" description="Helical" evidence="9">
    <location>
        <begin position="20"/>
        <end position="49"/>
    </location>
</feature>
<dbReference type="CDD" id="cd00386">
    <property type="entry name" value="Heme_Cu_Oxidase_III_like"/>
    <property type="match status" value="1"/>
</dbReference>
<organism evidence="11">
    <name type="scientific">Eurytrema pancreaticum</name>
    <name type="common">Pancreas fluke</name>
    <dbReference type="NCBI Taxonomy" id="374591"/>
    <lineage>
        <taxon>Eukaryota</taxon>
        <taxon>Metazoa</taxon>
        <taxon>Spiralia</taxon>
        <taxon>Lophotrochozoa</taxon>
        <taxon>Platyhelminthes</taxon>
        <taxon>Trematoda</taxon>
        <taxon>Digenea</taxon>
        <taxon>Plagiorchiida</taxon>
        <taxon>Xiphidiata</taxon>
        <taxon>Gorgoderoidea</taxon>
        <taxon>Dicrocoeliidae</taxon>
        <taxon>Eurytrema</taxon>
    </lineage>
</organism>
<keyword evidence="8 11" id="KW-0496">Mitochondrion</keyword>
<dbReference type="InterPro" id="IPR013833">
    <property type="entry name" value="Cyt_c_oxidase_su3_a-hlx"/>
</dbReference>
<dbReference type="GO" id="GO:0004129">
    <property type="term" value="F:cytochrome-c oxidase activity"/>
    <property type="evidence" value="ECO:0007669"/>
    <property type="project" value="InterPro"/>
</dbReference>
<comment type="subcellular location">
    <subcellularLocation>
        <location evidence="1">Membrane</location>
        <topology evidence="1">Multi-pass membrane protein</topology>
    </subcellularLocation>
</comment>
<dbReference type="Gene3D" id="1.20.120.80">
    <property type="entry name" value="Cytochrome c oxidase, subunit III, four-helix bundle"/>
    <property type="match status" value="1"/>
</dbReference>
<dbReference type="EMBL" id="KP241855">
    <property type="protein sequence ID" value="AKC58415.1"/>
    <property type="molecule type" value="Genomic_DNA"/>
</dbReference>
<evidence type="ECO:0000256" key="3">
    <source>
        <dbReference type="ARBA" id="ARBA00015944"/>
    </source>
</evidence>
<dbReference type="GO" id="GO:0019646">
    <property type="term" value="P:aerobic electron transport chain"/>
    <property type="evidence" value="ECO:0007669"/>
    <property type="project" value="InterPro"/>
</dbReference>
<feature type="transmembrane region" description="Helical" evidence="9">
    <location>
        <begin position="128"/>
        <end position="147"/>
    </location>
</feature>
<evidence type="ECO:0000259" key="10">
    <source>
        <dbReference type="PROSITE" id="PS50253"/>
    </source>
</evidence>
<dbReference type="PANTHER" id="PTHR11403:SF7">
    <property type="entry name" value="CYTOCHROME C OXIDASE SUBUNIT 3"/>
    <property type="match status" value="1"/>
</dbReference>
<dbReference type="AlphaFoldDB" id="A0A0E3U338"/>
<evidence type="ECO:0000256" key="5">
    <source>
        <dbReference type="ARBA" id="ARBA00022967"/>
    </source>
</evidence>
<dbReference type="PANTHER" id="PTHR11403">
    <property type="entry name" value="CYTOCHROME C OXIDASE SUBUNIT III"/>
    <property type="match status" value="1"/>
</dbReference>
<gene>
    <name evidence="11" type="primary">cox3</name>
</gene>
<feature type="domain" description="Heme-copper oxidase subunit III family profile" evidence="10">
    <location>
        <begin position="60"/>
        <end position="221"/>
    </location>
</feature>
<dbReference type="InterPro" id="IPR000298">
    <property type="entry name" value="Cyt_c_oxidase-like_su3"/>
</dbReference>
<evidence type="ECO:0000256" key="9">
    <source>
        <dbReference type="SAM" id="Phobius"/>
    </source>
</evidence>
<evidence type="ECO:0000256" key="6">
    <source>
        <dbReference type="ARBA" id="ARBA00022989"/>
    </source>
</evidence>
<keyword evidence="6 9" id="KW-1133">Transmembrane helix</keyword>
<evidence type="ECO:0000256" key="4">
    <source>
        <dbReference type="ARBA" id="ARBA00022692"/>
    </source>
</evidence>
<feature type="transmembrane region" description="Helical" evidence="9">
    <location>
        <begin position="159"/>
        <end position="188"/>
    </location>
</feature>
<reference evidence="11" key="1">
    <citation type="journal article" date="2016" name="Gene">
        <title>Sequencing and characterization of the complete mitochondrial genome from the pancreatic fluke Eurytrema pancreaticum (Trematoda: Dicrocoeliidae).</title>
        <authorList>
            <person name="Chang Q.C."/>
            <person name="Liu G.H."/>
            <person name="Gao J.F."/>
            <person name="Zheng X."/>
            <person name="Zhang Y."/>
            <person name="Duan H."/>
            <person name="Yue D.M."/>
            <person name="Fu X."/>
            <person name="Su X."/>
            <person name="Gao Y."/>
            <person name="Wang C.R."/>
        </authorList>
    </citation>
    <scope>NUCLEOTIDE SEQUENCE</scope>
    <source>
        <strain evidence="11">Heilongjiang</strain>
    </source>
</reference>
<proteinExistence type="inferred from homology"/>
<evidence type="ECO:0000256" key="7">
    <source>
        <dbReference type="ARBA" id="ARBA00023136"/>
    </source>
</evidence>
<evidence type="ECO:0000256" key="2">
    <source>
        <dbReference type="ARBA" id="ARBA00010581"/>
    </source>
</evidence>
<comment type="similarity">
    <text evidence="2 8">Belongs to the cytochrome c oxidase subunit 3 family.</text>
</comment>
<name>A0A0E3U338_EUTPN</name>
<sequence>MSSNNSNNSWLPFLTSWYVLWYLLSSFLWHPFSLFVCAWINLYLLTSYLIELSRCGFRSRLAFCLFVGTEFIVFFTLLVTVAWYNTPEVTKLSHYGGFPAINTVVLLSSSITASAFHHSFGTARGFFWLKITLMLGFVFIVLQYFEWRQCCLNLVDSNYASAALCLIGMHFIHVLAGFTALTYIYLWYDRFDSFHYPELVVWYWHFVDYVWLLVYLFVYVM</sequence>
<dbReference type="SUPFAM" id="SSF81452">
    <property type="entry name" value="Cytochrome c oxidase subunit III-like"/>
    <property type="match status" value="1"/>
</dbReference>
<keyword evidence="5" id="KW-1278">Translocase</keyword>
<evidence type="ECO:0000313" key="11">
    <source>
        <dbReference type="EMBL" id="AKC58415.1"/>
    </source>
</evidence>
<dbReference type="InterPro" id="IPR024791">
    <property type="entry name" value="Cyt_c/ubiquinol_Oxase_su3"/>
</dbReference>
<comment type="function">
    <text evidence="8">Component of the cytochrome c oxidase, the last enzyme in the mitochondrial electron transport chain which drives oxidative phosphorylation. The respiratory chain contains 3 multisubunit complexes succinate dehydrogenase (complex II, CII), ubiquinol-cytochrome c oxidoreductase (cytochrome b-c1 complex, complex III, CIII) and cytochrome c oxidase (complex IV, CIV), that cooperate to transfer electrons derived from NADH and succinate to molecular oxygen, creating an electrochemical gradient over the inner membrane that drives transmembrane transport and the ATP synthase. Cytochrome c oxidase is the component of the respiratory chain that catalyzes the reduction of oxygen to water. Electrons originating from reduced cytochrome c in the intermembrane space (IMS) are transferred via the dinuclear copper A center (CU(A)) of subunit 2 and heme A of subunit 1 to the active site in subunit 1, a binuclear center (BNC) formed by heme A3 and copper B (CU(B)). The BNC reduces molecular oxygen to 2 water molecules using 4 electrons from cytochrome c in the IMS and 4 protons from the mitochondrial matrix.</text>
</comment>
<feature type="transmembrane region" description="Helical" evidence="9">
    <location>
        <begin position="200"/>
        <end position="220"/>
    </location>
</feature>
<dbReference type="PROSITE" id="PS50253">
    <property type="entry name" value="COX3"/>
    <property type="match status" value="1"/>
</dbReference>
<dbReference type="Pfam" id="PF00510">
    <property type="entry name" value="COX3"/>
    <property type="match status" value="1"/>
</dbReference>
<evidence type="ECO:0000256" key="1">
    <source>
        <dbReference type="ARBA" id="ARBA00004141"/>
    </source>
</evidence>
<geneLocation type="mitochondrion" evidence="11"/>